<dbReference type="Proteomes" id="UP000245207">
    <property type="component" value="Unassembled WGS sequence"/>
</dbReference>
<dbReference type="STRING" id="35608.A0A2U1L392"/>
<evidence type="ECO:0000313" key="2">
    <source>
        <dbReference type="Proteomes" id="UP000245207"/>
    </source>
</evidence>
<dbReference type="AlphaFoldDB" id="A0A2U1L392"/>
<keyword evidence="1" id="KW-0689">Ribosomal protein</keyword>
<protein>
    <submittedName>
        <fullName evidence="1">60S ribosomal protein L3</fullName>
    </submittedName>
</protein>
<keyword evidence="2" id="KW-1185">Reference proteome</keyword>
<dbReference type="GO" id="GO:0005840">
    <property type="term" value="C:ribosome"/>
    <property type="evidence" value="ECO:0007669"/>
    <property type="project" value="UniProtKB-KW"/>
</dbReference>
<organism evidence="1 2">
    <name type="scientific">Artemisia annua</name>
    <name type="common">Sweet wormwood</name>
    <dbReference type="NCBI Taxonomy" id="35608"/>
    <lineage>
        <taxon>Eukaryota</taxon>
        <taxon>Viridiplantae</taxon>
        <taxon>Streptophyta</taxon>
        <taxon>Embryophyta</taxon>
        <taxon>Tracheophyta</taxon>
        <taxon>Spermatophyta</taxon>
        <taxon>Magnoliopsida</taxon>
        <taxon>eudicotyledons</taxon>
        <taxon>Gunneridae</taxon>
        <taxon>Pentapetalae</taxon>
        <taxon>asterids</taxon>
        <taxon>campanulids</taxon>
        <taxon>Asterales</taxon>
        <taxon>Asteraceae</taxon>
        <taxon>Asteroideae</taxon>
        <taxon>Anthemideae</taxon>
        <taxon>Artemisiinae</taxon>
        <taxon>Artemisia</taxon>
    </lineage>
</organism>
<name>A0A2U1L392_ARTAN</name>
<reference evidence="1 2" key="1">
    <citation type="journal article" date="2018" name="Mol. Plant">
        <title>The genome of Artemisia annua provides insight into the evolution of Asteraceae family and artemisinin biosynthesis.</title>
        <authorList>
            <person name="Shen Q."/>
            <person name="Zhang L."/>
            <person name="Liao Z."/>
            <person name="Wang S."/>
            <person name="Yan T."/>
            <person name="Shi P."/>
            <person name="Liu M."/>
            <person name="Fu X."/>
            <person name="Pan Q."/>
            <person name="Wang Y."/>
            <person name="Lv Z."/>
            <person name="Lu X."/>
            <person name="Zhang F."/>
            <person name="Jiang W."/>
            <person name="Ma Y."/>
            <person name="Chen M."/>
            <person name="Hao X."/>
            <person name="Li L."/>
            <person name="Tang Y."/>
            <person name="Lv G."/>
            <person name="Zhou Y."/>
            <person name="Sun X."/>
            <person name="Brodelius P.E."/>
            <person name="Rose J.K.C."/>
            <person name="Tang K."/>
        </authorList>
    </citation>
    <scope>NUCLEOTIDE SEQUENCE [LARGE SCALE GENOMIC DNA]</scope>
    <source>
        <strain evidence="2">cv. Huhao1</strain>
        <tissue evidence="1">Leaf</tissue>
    </source>
</reference>
<dbReference type="EMBL" id="PKPP01011810">
    <property type="protein sequence ID" value="PWA43467.1"/>
    <property type="molecule type" value="Genomic_DNA"/>
</dbReference>
<keyword evidence="1" id="KW-0687">Ribonucleoprotein</keyword>
<accession>A0A2U1L392</accession>
<sequence>MTHCGLRKVACIGAWHPARTERNPILQSTEYDRTEKEITPMGLGGGELRIEIRGCELGKSSGFSGFGNNRGCILCVFL</sequence>
<gene>
    <name evidence="1" type="ORF">CTI12_AA532520</name>
</gene>
<evidence type="ECO:0000313" key="1">
    <source>
        <dbReference type="EMBL" id="PWA43467.1"/>
    </source>
</evidence>
<comment type="caution">
    <text evidence="1">The sequence shown here is derived from an EMBL/GenBank/DDBJ whole genome shotgun (WGS) entry which is preliminary data.</text>
</comment>
<proteinExistence type="predicted"/>